<organism evidence="2 3">
    <name type="scientific">Akkermansia glycaniphila</name>
    <dbReference type="NCBI Taxonomy" id="1679444"/>
    <lineage>
        <taxon>Bacteria</taxon>
        <taxon>Pseudomonadati</taxon>
        <taxon>Verrucomicrobiota</taxon>
        <taxon>Verrucomicrobiia</taxon>
        <taxon>Verrucomicrobiales</taxon>
        <taxon>Akkermansiaceae</taxon>
        <taxon>Akkermansia</taxon>
    </lineage>
</organism>
<dbReference type="KEGG" id="agl:PYTT_1312"/>
<keyword evidence="3" id="KW-1185">Reference proteome</keyword>
<feature type="region of interest" description="Disordered" evidence="1">
    <location>
        <begin position="1"/>
        <end position="64"/>
    </location>
</feature>
<protein>
    <submittedName>
        <fullName evidence="2">Uncharacterized protein</fullName>
    </submittedName>
</protein>
<name>A0A1H6LNX3_9BACT</name>
<gene>
    <name evidence="2" type="ORF">PYTT_1312</name>
</gene>
<dbReference type="Proteomes" id="UP000176204">
    <property type="component" value="Chromosome I"/>
</dbReference>
<evidence type="ECO:0000313" key="2">
    <source>
        <dbReference type="EMBL" id="SEH86636.1"/>
    </source>
</evidence>
<reference evidence="3" key="1">
    <citation type="submission" date="2016-09" db="EMBL/GenBank/DDBJ databases">
        <authorList>
            <person name="Koehorst J."/>
        </authorList>
    </citation>
    <scope>NUCLEOTIDE SEQUENCE [LARGE SCALE GENOMIC DNA]</scope>
</reference>
<evidence type="ECO:0000256" key="1">
    <source>
        <dbReference type="SAM" id="MobiDB-lite"/>
    </source>
</evidence>
<accession>A0A1H6LNX3</accession>
<dbReference type="AlphaFoldDB" id="A0A1H6LNX3"/>
<dbReference type="EMBL" id="LT629973">
    <property type="protein sequence ID" value="SEH86636.1"/>
    <property type="molecule type" value="Genomic_DNA"/>
</dbReference>
<feature type="compositionally biased region" description="Basic and acidic residues" evidence="1">
    <location>
        <begin position="36"/>
        <end position="53"/>
    </location>
</feature>
<proteinExistence type="predicted"/>
<sequence length="105" mass="11919">MQNGSRIGRHIEPHQIQQPEPGSALESPRHPWSRPRRGDGRHPTFKHRQENGLHHSHPSYPLPQILRSNRTASHHMIRNTAVFGVLRNKTQKALLTALLILALSG</sequence>
<evidence type="ECO:0000313" key="3">
    <source>
        <dbReference type="Proteomes" id="UP000176204"/>
    </source>
</evidence>